<evidence type="ECO:0000313" key="8">
    <source>
        <dbReference type="Proteomes" id="UP000620366"/>
    </source>
</evidence>
<dbReference type="GO" id="GO:0005886">
    <property type="term" value="C:plasma membrane"/>
    <property type="evidence" value="ECO:0007669"/>
    <property type="project" value="UniProtKB-SubCell"/>
</dbReference>
<dbReference type="GO" id="GO:0015658">
    <property type="term" value="F:branched-chain amino acid transmembrane transporter activity"/>
    <property type="evidence" value="ECO:0007669"/>
    <property type="project" value="InterPro"/>
</dbReference>
<feature type="transmembrane region" description="Helical" evidence="6">
    <location>
        <begin position="69"/>
        <end position="87"/>
    </location>
</feature>
<feature type="transmembrane region" description="Helical" evidence="6">
    <location>
        <begin position="93"/>
        <end position="111"/>
    </location>
</feature>
<feature type="transmembrane region" description="Helical" evidence="6">
    <location>
        <begin position="289"/>
        <end position="313"/>
    </location>
</feature>
<dbReference type="Proteomes" id="UP000620366">
    <property type="component" value="Unassembled WGS sequence"/>
</dbReference>
<comment type="caution">
    <text evidence="7">The sequence shown here is derived from an EMBL/GenBank/DDBJ whole genome shotgun (WGS) entry which is preliminary data.</text>
</comment>
<dbReference type="CDD" id="cd06581">
    <property type="entry name" value="TM_PBP1_LivM_like"/>
    <property type="match status" value="1"/>
</dbReference>
<feature type="transmembrane region" description="Helical" evidence="6">
    <location>
        <begin position="35"/>
        <end position="57"/>
    </location>
</feature>
<keyword evidence="2" id="KW-1003">Cell membrane</keyword>
<evidence type="ECO:0000256" key="2">
    <source>
        <dbReference type="ARBA" id="ARBA00022475"/>
    </source>
</evidence>
<keyword evidence="3 6" id="KW-0812">Transmembrane</keyword>
<feature type="transmembrane region" description="Helical" evidence="6">
    <location>
        <begin position="248"/>
        <end position="277"/>
    </location>
</feature>
<evidence type="ECO:0000256" key="6">
    <source>
        <dbReference type="SAM" id="Phobius"/>
    </source>
</evidence>
<dbReference type="InterPro" id="IPR043428">
    <property type="entry name" value="LivM-like"/>
</dbReference>
<accession>A0A926DCK5</accession>
<evidence type="ECO:0000313" key="7">
    <source>
        <dbReference type="EMBL" id="MBC8535331.1"/>
    </source>
</evidence>
<dbReference type="PANTHER" id="PTHR30482">
    <property type="entry name" value="HIGH-AFFINITY BRANCHED-CHAIN AMINO ACID TRANSPORT SYSTEM PERMEASE"/>
    <property type="match status" value="1"/>
</dbReference>
<dbReference type="EMBL" id="JACRSP010000001">
    <property type="protein sequence ID" value="MBC8535331.1"/>
    <property type="molecule type" value="Genomic_DNA"/>
</dbReference>
<evidence type="ECO:0000256" key="4">
    <source>
        <dbReference type="ARBA" id="ARBA00022989"/>
    </source>
</evidence>
<dbReference type="RefSeq" id="WP_249298996.1">
    <property type="nucleotide sequence ID" value="NZ_JACRSP010000001.1"/>
</dbReference>
<protein>
    <submittedName>
        <fullName evidence="7">Branched-chain amino acid ABC transporter permease</fullName>
    </submittedName>
</protein>
<dbReference type="AlphaFoldDB" id="A0A926DCK5"/>
<dbReference type="Pfam" id="PF02653">
    <property type="entry name" value="BPD_transp_2"/>
    <property type="match status" value="1"/>
</dbReference>
<feature type="transmembrane region" description="Helical" evidence="6">
    <location>
        <begin position="12"/>
        <end position="29"/>
    </location>
</feature>
<evidence type="ECO:0000256" key="1">
    <source>
        <dbReference type="ARBA" id="ARBA00004651"/>
    </source>
</evidence>
<feature type="transmembrane region" description="Helical" evidence="6">
    <location>
        <begin position="165"/>
        <end position="181"/>
    </location>
</feature>
<proteinExistence type="predicted"/>
<dbReference type="InterPro" id="IPR001851">
    <property type="entry name" value="ABC_transp_permease"/>
</dbReference>
<organism evidence="7 8">
    <name type="scientific">Feifania hominis</name>
    <dbReference type="NCBI Taxonomy" id="2763660"/>
    <lineage>
        <taxon>Bacteria</taxon>
        <taxon>Bacillati</taxon>
        <taxon>Bacillota</taxon>
        <taxon>Clostridia</taxon>
        <taxon>Eubacteriales</taxon>
        <taxon>Feifaniaceae</taxon>
        <taxon>Feifania</taxon>
    </lineage>
</organism>
<sequence>MKTGANRAVQLVLQLAATAIAIVLLWQAPRFFNKYSVYLISRILFMGLMAMSLNLLLGFGGLASLAQGAFAGIAGYTLAICRVVYHWNYAQCVLLALLLVALVAGFFGLFSMRCNGTAYMMMTLALANLVHLCSLQWTDLTRGYNGIVGIRGPELFGVSYSSTRMTFYLIALVVPICFFLLKRLTSSPYGMAIQGMRDNKVKMSSLGFNVRLLRVTLTVISSLFAGIAGILMANFYATMGPDNVSVNMSMMCLFMGVLGGSHSITGALVGTGLFLVLENYLSQFTVYDDAILGVLFIVAVFVMPNGILGLPVFKKKFWRGLRGKRAGGGA</sequence>
<keyword evidence="5 6" id="KW-0472">Membrane</keyword>
<name>A0A926DCK5_9FIRM</name>
<gene>
    <name evidence="7" type="ORF">H8695_01290</name>
</gene>
<feature type="transmembrane region" description="Helical" evidence="6">
    <location>
        <begin position="212"/>
        <end position="236"/>
    </location>
</feature>
<comment type="subcellular location">
    <subcellularLocation>
        <location evidence="1">Cell membrane</location>
        <topology evidence="1">Multi-pass membrane protein</topology>
    </subcellularLocation>
</comment>
<evidence type="ECO:0000256" key="3">
    <source>
        <dbReference type="ARBA" id="ARBA00022692"/>
    </source>
</evidence>
<dbReference type="PANTHER" id="PTHR30482:SF17">
    <property type="entry name" value="ABC TRANSPORTER ATP-BINDING PROTEIN"/>
    <property type="match status" value="1"/>
</dbReference>
<keyword evidence="4 6" id="KW-1133">Transmembrane helix</keyword>
<keyword evidence="8" id="KW-1185">Reference proteome</keyword>
<evidence type="ECO:0000256" key="5">
    <source>
        <dbReference type="ARBA" id="ARBA00023136"/>
    </source>
</evidence>
<reference evidence="7" key="1">
    <citation type="submission" date="2020-08" db="EMBL/GenBank/DDBJ databases">
        <title>Genome public.</title>
        <authorList>
            <person name="Liu C."/>
            <person name="Sun Q."/>
        </authorList>
    </citation>
    <scope>NUCLEOTIDE SEQUENCE</scope>
    <source>
        <strain evidence="7">BX7</strain>
    </source>
</reference>